<evidence type="ECO:0000256" key="1">
    <source>
        <dbReference type="SAM" id="SignalP"/>
    </source>
</evidence>
<dbReference type="Proteomes" id="UP000030106">
    <property type="component" value="Unassembled WGS sequence"/>
</dbReference>
<evidence type="ECO:0000313" key="2">
    <source>
        <dbReference type="EMBL" id="KGQ06098.1"/>
    </source>
</evidence>
<dbReference type="Gene3D" id="1.20.141.10">
    <property type="entry name" value="Chitosanase, subunit A, domain 1"/>
    <property type="match status" value="1"/>
</dbReference>
<evidence type="ECO:0000313" key="3">
    <source>
        <dbReference type="Proteomes" id="UP000030106"/>
    </source>
</evidence>
<dbReference type="InterPro" id="IPR000400">
    <property type="entry name" value="Glyco_hydro_46"/>
</dbReference>
<dbReference type="PROSITE" id="PS60000">
    <property type="entry name" value="CHITOSANASE_46_80"/>
    <property type="match status" value="1"/>
</dbReference>
<dbReference type="InterPro" id="IPR023099">
    <property type="entry name" value="Glyco_hydro_46_N"/>
</dbReference>
<protein>
    <submittedName>
        <fullName evidence="2">Chitosanase</fullName>
    </submittedName>
</protein>
<proteinExistence type="predicted"/>
<comment type="caution">
    <text evidence="2">The sequence shown here is derived from an EMBL/GenBank/DDBJ whole genome shotgun (WGS) entry which is preliminary data.</text>
</comment>
<keyword evidence="1" id="KW-0732">Signal</keyword>
<accession>A0A0A2VEX0</accession>
<feature type="signal peptide" evidence="1">
    <location>
        <begin position="1"/>
        <end position="23"/>
    </location>
</feature>
<organism evidence="2 3">
    <name type="scientific">Beauveria bassiana D1-5</name>
    <dbReference type="NCBI Taxonomy" id="1245745"/>
    <lineage>
        <taxon>Eukaryota</taxon>
        <taxon>Fungi</taxon>
        <taxon>Dikarya</taxon>
        <taxon>Ascomycota</taxon>
        <taxon>Pezizomycotina</taxon>
        <taxon>Sordariomycetes</taxon>
        <taxon>Hypocreomycetidae</taxon>
        <taxon>Hypocreales</taxon>
        <taxon>Cordycipitaceae</taxon>
        <taxon>Beauveria</taxon>
    </lineage>
</organism>
<sequence>MMLPPKLGVFLLVGFCLTAQVSAEDLLSPAKREIAMQLVSSAENASLDWRKQYAYIEDIDDDRGYTAGLIGFTSANGDMLDVVGRYTAQQGGNPLEKYLPALKTHAEEESSAHTGLDPDFVSAWKQAAKDPAFRAAQDQILTEQYLEPAVKQAKEDGLSTLGQFIYYDALVMHGPGNQREAFGGIRAAANKVAKIPAQGGSEKAWLNAFLDARVKIMREEKAHEETSRVELEQRRFLREGNYSLSPPLRWRTNDEDFVIDR</sequence>
<dbReference type="GO" id="GO:0005576">
    <property type="term" value="C:extracellular region"/>
    <property type="evidence" value="ECO:0007669"/>
    <property type="project" value="InterPro"/>
</dbReference>
<reference evidence="2 3" key="1">
    <citation type="submission" date="2012-10" db="EMBL/GenBank/DDBJ databases">
        <title>Genome sequencing and analysis of entomopathogenic fungi Beauveria bassiana D1-5.</title>
        <authorList>
            <person name="Li Q."/>
            <person name="Wang L."/>
            <person name="Zhang Z."/>
            <person name="Wang Q."/>
            <person name="Ren J."/>
            <person name="Wang M."/>
            <person name="Xu W."/>
            <person name="Wang J."/>
            <person name="Lu Y."/>
            <person name="Du Q."/>
            <person name="Sun Z."/>
        </authorList>
    </citation>
    <scope>NUCLEOTIDE SEQUENCE [LARGE SCALE GENOMIC DNA]</scope>
    <source>
        <strain evidence="2 3">D1-5</strain>
    </source>
</reference>
<dbReference type="Pfam" id="PF01374">
    <property type="entry name" value="Glyco_hydro_46"/>
    <property type="match status" value="1"/>
</dbReference>
<name>A0A0A2VEX0_BEABA</name>
<dbReference type="InterPro" id="IPR023346">
    <property type="entry name" value="Lysozyme-like_dom_sf"/>
</dbReference>
<dbReference type="EMBL" id="ANFO01000871">
    <property type="protein sequence ID" value="KGQ06098.1"/>
    <property type="molecule type" value="Genomic_DNA"/>
</dbReference>
<gene>
    <name evidence="2" type="ORF">BBAD15_g8580</name>
</gene>
<dbReference type="PIRSF" id="PIRSF036551">
    <property type="entry name" value="Chitosanase"/>
    <property type="match status" value="1"/>
</dbReference>
<dbReference type="GO" id="GO:0016977">
    <property type="term" value="F:chitosanase activity"/>
    <property type="evidence" value="ECO:0007669"/>
    <property type="project" value="InterPro"/>
</dbReference>
<dbReference type="GO" id="GO:0005975">
    <property type="term" value="P:carbohydrate metabolic process"/>
    <property type="evidence" value="ECO:0007669"/>
    <property type="project" value="InterPro"/>
</dbReference>
<dbReference type="SUPFAM" id="SSF53955">
    <property type="entry name" value="Lysozyme-like"/>
    <property type="match status" value="1"/>
</dbReference>
<feature type="chain" id="PRO_5001995533" evidence="1">
    <location>
        <begin position="24"/>
        <end position="261"/>
    </location>
</feature>
<dbReference type="HOGENOM" id="CLU_067742_1_0_1"/>
<dbReference type="CDD" id="cd00978">
    <property type="entry name" value="chitosanase_GH46"/>
    <property type="match status" value="1"/>
</dbReference>
<dbReference type="AlphaFoldDB" id="A0A0A2VEX0"/>
<dbReference type="Gene3D" id="3.30.386.10">
    <property type="entry name" value="Chitosanase, subunit A, domain 2"/>
    <property type="match status" value="1"/>
</dbReference>